<protein>
    <submittedName>
        <fullName evidence="2">Uncharacterized protein</fullName>
    </submittedName>
</protein>
<keyword evidence="3" id="KW-1185">Reference proteome</keyword>
<dbReference type="VEuPathDB" id="ToxoDB:cyc_01680"/>
<proteinExistence type="predicted"/>
<evidence type="ECO:0000256" key="1">
    <source>
        <dbReference type="SAM" id="MobiDB-lite"/>
    </source>
</evidence>
<organism evidence="2 3">
    <name type="scientific">Cyclospora cayetanensis</name>
    <dbReference type="NCBI Taxonomy" id="88456"/>
    <lineage>
        <taxon>Eukaryota</taxon>
        <taxon>Sar</taxon>
        <taxon>Alveolata</taxon>
        <taxon>Apicomplexa</taxon>
        <taxon>Conoidasida</taxon>
        <taxon>Coccidia</taxon>
        <taxon>Eucoccidiorida</taxon>
        <taxon>Eimeriorina</taxon>
        <taxon>Eimeriidae</taxon>
        <taxon>Cyclospora</taxon>
    </lineage>
</organism>
<comment type="caution">
    <text evidence="2">The sequence shown here is derived from an EMBL/GenBank/DDBJ whole genome shotgun (WGS) entry which is preliminary data.</text>
</comment>
<evidence type="ECO:0000313" key="3">
    <source>
        <dbReference type="Proteomes" id="UP000095192"/>
    </source>
</evidence>
<dbReference type="InParanoid" id="A0A1D3D5D6"/>
<name>A0A1D3D5D6_9EIME</name>
<accession>A0A1D3D5D6</accession>
<reference evidence="2 3" key="1">
    <citation type="journal article" date="2016" name="BMC Genomics">
        <title>Comparative genomics reveals Cyclospora cayetanensis possesses coccidia-like metabolism and invasion components but unique surface antigens.</title>
        <authorList>
            <person name="Liu S."/>
            <person name="Wang L."/>
            <person name="Zheng H."/>
            <person name="Xu Z."/>
            <person name="Roellig D.M."/>
            <person name="Li N."/>
            <person name="Frace M.A."/>
            <person name="Tang K."/>
            <person name="Arrowood M.J."/>
            <person name="Moss D.M."/>
            <person name="Zhang L."/>
            <person name="Feng Y."/>
            <person name="Xiao L."/>
        </authorList>
    </citation>
    <scope>NUCLEOTIDE SEQUENCE [LARGE SCALE GENOMIC DNA]</scope>
    <source>
        <strain evidence="2 3">CHN_HEN01</strain>
    </source>
</reference>
<feature type="compositionally biased region" description="Polar residues" evidence="1">
    <location>
        <begin position="51"/>
        <end position="69"/>
    </location>
</feature>
<dbReference type="EMBL" id="JROU02000657">
    <property type="protein sequence ID" value="OEH78662.1"/>
    <property type="molecule type" value="Genomic_DNA"/>
</dbReference>
<evidence type="ECO:0000313" key="2">
    <source>
        <dbReference type="EMBL" id="OEH78662.1"/>
    </source>
</evidence>
<sequence length="236" mass="25574">MTEVSLDGLGFLGSPESLKEPTAKRSSANASPVRFSLPLPGDGAGSPVAAATTNQRKSCNTGGSVQSRPSGAAERNGTSGSASTGIRKPTVLVGADGRPLSILKSRQHLDYAHVRRLAEQLRVKFAFDRNETCFYCPDSNEHMEPRPAPAELRTAVRGFLKTSKRIVQEAKQLSQTALQQVEDSKHFEEELMAMTQVYVHKLEERQKAKTSQMIVVAQPKTQRRSLCCGGALAVLP</sequence>
<feature type="region of interest" description="Disordered" evidence="1">
    <location>
        <begin position="1"/>
        <end position="90"/>
    </location>
</feature>
<dbReference type="Proteomes" id="UP000095192">
    <property type="component" value="Unassembled WGS sequence"/>
</dbReference>
<dbReference type="AlphaFoldDB" id="A0A1D3D5D6"/>
<dbReference type="VEuPathDB" id="ToxoDB:LOC34618646"/>
<gene>
    <name evidence="2" type="ORF">cyc_01680</name>
</gene>